<name>A0A8C9DU52_PROSS</name>
<evidence type="ECO:0008006" key="17">
    <source>
        <dbReference type="Google" id="ProtNLM"/>
    </source>
</evidence>
<evidence type="ECO:0000256" key="6">
    <source>
        <dbReference type="ARBA" id="ARBA00022927"/>
    </source>
</evidence>
<dbReference type="SMART" id="SM01145">
    <property type="entry name" value="DUF1041"/>
    <property type="match status" value="1"/>
</dbReference>
<dbReference type="GO" id="GO:0098978">
    <property type="term" value="C:glutamatergic synapse"/>
    <property type="evidence" value="ECO:0007669"/>
    <property type="project" value="TreeGrafter"/>
</dbReference>
<dbReference type="AlphaFoldDB" id="A0A8C9DU52"/>
<accession>A0A8C9DU52</accession>
<dbReference type="PROSITE" id="PS51258">
    <property type="entry name" value="MHD1"/>
    <property type="match status" value="1"/>
</dbReference>
<dbReference type="InterPro" id="IPR011993">
    <property type="entry name" value="PH-like_dom_sf"/>
</dbReference>
<dbReference type="PROSITE" id="PS50003">
    <property type="entry name" value="PH_DOMAIN"/>
    <property type="match status" value="1"/>
</dbReference>
<comment type="subcellular location">
    <subcellularLocation>
        <location evidence="1">Cytoplasmic vesicle membrane</location>
    </subcellularLocation>
    <subcellularLocation>
        <location evidence="11">Synapse</location>
    </subcellularLocation>
</comment>
<keyword evidence="6" id="KW-0653">Protein transport</keyword>
<dbReference type="InterPro" id="IPR001849">
    <property type="entry name" value="PH_domain"/>
</dbReference>
<evidence type="ECO:0000256" key="1">
    <source>
        <dbReference type="ARBA" id="ARBA00004156"/>
    </source>
</evidence>
<dbReference type="PANTHER" id="PTHR12166">
    <property type="entry name" value="CALCIUM-DEPENDENT SECRETION ACTIVATOR"/>
    <property type="match status" value="1"/>
</dbReference>
<keyword evidence="2" id="KW-0813">Transport</keyword>
<proteinExistence type="predicted"/>
<dbReference type="GO" id="GO:0016079">
    <property type="term" value="P:synaptic vesicle exocytosis"/>
    <property type="evidence" value="ECO:0007669"/>
    <property type="project" value="InterPro"/>
</dbReference>
<evidence type="ECO:0000313" key="15">
    <source>
        <dbReference type="Ensembl" id="ENSPSMP00000034842.1"/>
    </source>
</evidence>
<evidence type="ECO:0000256" key="7">
    <source>
        <dbReference type="ARBA" id="ARBA00023018"/>
    </source>
</evidence>
<dbReference type="Gene3D" id="2.30.29.30">
    <property type="entry name" value="Pleckstrin-homology domain (PH domain)/Phosphotyrosine-binding domain (PTB)"/>
    <property type="match status" value="1"/>
</dbReference>
<dbReference type="GO" id="GO:0046872">
    <property type="term" value="F:metal ion binding"/>
    <property type="evidence" value="ECO:0007669"/>
    <property type="project" value="UniProtKB-KW"/>
</dbReference>
<evidence type="ECO:0000256" key="3">
    <source>
        <dbReference type="ARBA" id="ARBA00022483"/>
    </source>
</evidence>
<dbReference type="GO" id="GO:0045921">
    <property type="term" value="P:positive regulation of exocytosis"/>
    <property type="evidence" value="ECO:0007669"/>
    <property type="project" value="TreeGrafter"/>
</dbReference>
<keyword evidence="7" id="KW-0770">Synapse</keyword>
<keyword evidence="9" id="KW-0472">Membrane</keyword>
<evidence type="ECO:0000256" key="12">
    <source>
        <dbReference type="SAM" id="MobiDB-lite"/>
    </source>
</evidence>
<keyword evidence="3" id="KW-0268">Exocytosis</keyword>
<feature type="domain" description="MHD1" evidence="14">
    <location>
        <begin position="400"/>
        <end position="531"/>
    </location>
</feature>
<feature type="domain" description="PH" evidence="13">
    <location>
        <begin position="1"/>
        <end position="100"/>
    </location>
</feature>
<dbReference type="Gene3D" id="1.10.357.50">
    <property type="match status" value="1"/>
</dbReference>
<organism evidence="15 16">
    <name type="scientific">Prolemur simus</name>
    <name type="common">Greater bamboo lemur</name>
    <name type="synonym">Hapalemur simus</name>
    <dbReference type="NCBI Taxonomy" id="1328070"/>
    <lineage>
        <taxon>Eukaryota</taxon>
        <taxon>Metazoa</taxon>
        <taxon>Chordata</taxon>
        <taxon>Craniata</taxon>
        <taxon>Vertebrata</taxon>
        <taxon>Euteleostomi</taxon>
        <taxon>Mammalia</taxon>
        <taxon>Eutheria</taxon>
        <taxon>Euarchontoglires</taxon>
        <taxon>Primates</taxon>
        <taxon>Strepsirrhini</taxon>
        <taxon>Lemuriformes</taxon>
        <taxon>Lemuridae</taxon>
        <taxon>Prolemur</taxon>
    </lineage>
</organism>
<evidence type="ECO:0000256" key="10">
    <source>
        <dbReference type="ARBA" id="ARBA00023329"/>
    </source>
</evidence>
<feature type="region of interest" description="Disordered" evidence="12">
    <location>
        <begin position="749"/>
        <end position="773"/>
    </location>
</feature>
<reference evidence="15" key="2">
    <citation type="submission" date="2025-09" db="UniProtKB">
        <authorList>
            <consortium name="Ensembl"/>
        </authorList>
    </citation>
    <scope>IDENTIFICATION</scope>
</reference>
<dbReference type="InterPro" id="IPR010439">
    <property type="entry name" value="MUN_dom"/>
</dbReference>
<dbReference type="InterPro" id="IPR014770">
    <property type="entry name" value="Munc13_1"/>
</dbReference>
<dbReference type="GO" id="GO:0008289">
    <property type="term" value="F:lipid binding"/>
    <property type="evidence" value="ECO:0007669"/>
    <property type="project" value="UniProtKB-KW"/>
</dbReference>
<dbReference type="Pfam" id="PF06292">
    <property type="entry name" value="MUN"/>
    <property type="match status" value="2"/>
</dbReference>
<dbReference type="Proteomes" id="UP000694414">
    <property type="component" value="Unplaced"/>
</dbReference>
<keyword evidence="16" id="KW-1185">Reference proteome</keyword>
<evidence type="ECO:0000256" key="8">
    <source>
        <dbReference type="ARBA" id="ARBA00023121"/>
    </source>
</evidence>
<dbReference type="CDD" id="cd01234">
    <property type="entry name" value="PH_CADPS"/>
    <property type="match status" value="1"/>
</dbReference>
<evidence type="ECO:0000256" key="4">
    <source>
        <dbReference type="ARBA" id="ARBA00022723"/>
    </source>
</evidence>
<dbReference type="FunFam" id="1.10.357.50:FF:000002">
    <property type="entry name" value="calcium-dependent secretion activator 2 isoform X7"/>
    <property type="match status" value="1"/>
</dbReference>
<dbReference type="SMART" id="SM00233">
    <property type="entry name" value="PH"/>
    <property type="match status" value="1"/>
</dbReference>
<dbReference type="Ensembl" id="ENSPSMT00000040164.1">
    <property type="protein sequence ID" value="ENSPSMP00000034842.1"/>
    <property type="gene ID" value="ENSPSMG00000023996.1"/>
</dbReference>
<sequence length="773" mass="89288">LKYLWAIGKNVWKRWKKRFFVLVQVSQYTFAMCSYREKKAEPQELLQLDGYTVDYTDPQPGLEGGRAFFNAVKEGDTVIFASDDEQDRILWVQAMYRATGQSHKPVPPTQVQKLNAKGGNVPQLDAPISQFYADRAQKHGMDEFISSNPCNFDHASLFEMVQRLTLDHRLNDSYSCLGWFSPGQVFVLDEYCARNGVRGCHRHLCYLRDLLERAENGAMIDPTLLHYSFAFCASHVHGNRPDGIGTVTVEEKERFEEIKERLRVLLENQITHFRYCFPFGRPEGALKATLSLLERVLMKDIVTPVPQEEVKTVIRKCLEQAALVNYSRLSEYAKIEENQKDAENVGRLITPAKKLEDTIRLAELVIEVLQQNEEHHAEAFAWWSDLMVEHAETFLSLFAVDMDAALEVQPPDTWDSFPLFQLLNDFLRTDYNLCNGKFHKHLQDLFAPLVVRYVDLMESSIAQSIHRGFERESWEPVNNGSGTSEDLFWKLDALQTFIRDLHWPEEEFGKHLEQRLKLMASDMIESCVKRTRIAFEVKLQKTSRSTDFRVPQSICTMFNVMVDAKAQSTKLCSMEMGQEHQYHSKIDELIEETVKEMITLLVAKFITILEGVLAKLSRYDEGTLFSSFLSFTVKAASKYVDVPKPGMDVADAYVTFVRHSQDVLRDKVNEEMYIERLFDQWYNSSMNVICTWLTDRMDLQLHIYQLKTLIRMVKKTYRDFRLQGVLDSTLNSKTYETIRNRLTVEEATASVSEGGGLQGISMKDSDEEDEEDD</sequence>
<dbReference type="FunFam" id="2.30.29.30:FF:000007">
    <property type="entry name" value="Calcium-dependent secretion activator 2 isoform B"/>
    <property type="match status" value="1"/>
</dbReference>
<dbReference type="GO" id="GO:0030659">
    <property type="term" value="C:cytoplasmic vesicle membrane"/>
    <property type="evidence" value="ECO:0007669"/>
    <property type="project" value="UniProtKB-SubCell"/>
</dbReference>
<evidence type="ECO:0000259" key="13">
    <source>
        <dbReference type="PROSITE" id="PS50003"/>
    </source>
</evidence>
<dbReference type="InterPro" id="IPR033227">
    <property type="entry name" value="CAPS"/>
</dbReference>
<keyword evidence="8" id="KW-0446">Lipid-binding</keyword>
<dbReference type="GO" id="GO:0098793">
    <property type="term" value="C:presynapse"/>
    <property type="evidence" value="ECO:0007669"/>
    <property type="project" value="GOC"/>
</dbReference>
<evidence type="ECO:0000256" key="2">
    <source>
        <dbReference type="ARBA" id="ARBA00022448"/>
    </source>
</evidence>
<dbReference type="GO" id="GO:1990504">
    <property type="term" value="P:dense core granule exocytosis"/>
    <property type="evidence" value="ECO:0007669"/>
    <property type="project" value="InterPro"/>
</dbReference>
<dbReference type="GO" id="GO:0015031">
    <property type="term" value="P:protein transport"/>
    <property type="evidence" value="ECO:0007669"/>
    <property type="project" value="UniProtKB-KW"/>
</dbReference>
<dbReference type="GeneTree" id="ENSGT00590000083094"/>
<dbReference type="SUPFAM" id="SSF50729">
    <property type="entry name" value="PH domain-like"/>
    <property type="match status" value="1"/>
</dbReference>
<keyword evidence="4" id="KW-0479">Metal-binding</keyword>
<evidence type="ECO:0000256" key="5">
    <source>
        <dbReference type="ARBA" id="ARBA00022837"/>
    </source>
</evidence>
<keyword evidence="10" id="KW-0968">Cytoplasmic vesicle</keyword>
<evidence type="ECO:0000256" key="9">
    <source>
        <dbReference type="ARBA" id="ARBA00023136"/>
    </source>
</evidence>
<evidence type="ECO:0000259" key="14">
    <source>
        <dbReference type="PROSITE" id="PS51258"/>
    </source>
</evidence>
<protein>
    <recommendedName>
        <fullName evidence="17">Calcium dependent secretion activator</fullName>
    </recommendedName>
</protein>
<dbReference type="Pfam" id="PF00169">
    <property type="entry name" value="PH"/>
    <property type="match status" value="1"/>
</dbReference>
<reference evidence="15" key="1">
    <citation type="submission" date="2025-08" db="UniProtKB">
        <authorList>
            <consortium name="Ensembl"/>
        </authorList>
    </citation>
    <scope>IDENTIFICATION</scope>
</reference>
<keyword evidence="5" id="KW-0106">Calcium</keyword>
<evidence type="ECO:0000313" key="16">
    <source>
        <dbReference type="Proteomes" id="UP000694414"/>
    </source>
</evidence>
<evidence type="ECO:0000256" key="11">
    <source>
        <dbReference type="ARBA" id="ARBA00034103"/>
    </source>
</evidence>
<dbReference type="PANTHER" id="PTHR12166:SF6">
    <property type="entry name" value="CALCIUM-DEPENDENT SECRETION ACTIVATOR 1"/>
    <property type="match status" value="1"/>
</dbReference>